<accession>A0ABV5WLE1</accession>
<evidence type="ECO:0000313" key="2">
    <source>
        <dbReference type="Proteomes" id="UP001589609"/>
    </source>
</evidence>
<gene>
    <name evidence="1" type="ORF">ACFFMS_23535</name>
</gene>
<comment type="caution">
    <text evidence="1">The sequence shown here is derived from an EMBL/GenBank/DDBJ whole genome shotgun (WGS) entry which is preliminary data.</text>
</comment>
<dbReference type="RefSeq" id="WP_342044371.1">
    <property type="nucleotide sequence ID" value="NZ_JAPCYI010000001.1"/>
</dbReference>
<name>A0ABV5WLE1_9BACI</name>
<evidence type="ECO:0008006" key="3">
    <source>
        <dbReference type="Google" id="ProtNLM"/>
    </source>
</evidence>
<proteinExistence type="predicted"/>
<sequence length="69" mass="7856">MKLTKENIFKRLRNWKAWVALFALIGMIAKSLGYADFEGQLGQIQEVIYTVGVILGLWTDHETVQGEDT</sequence>
<keyword evidence="2" id="KW-1185">Reference proteome</keyword>
<evidence type="ECO:0000313" key="1">
    <source>
        <dbReference type="EMBL" id="MFB9761227.1"/>
    </source>
</evidence>
<dbReference type="Proteomes" id="UP001589609">
    <property type="component" value="Unassembled WGS sequence"/>
</dbReference>
<reference evidence="1 2" key="1">
    <citation type="submission" date="2024-09" db="EMBL/GenBank/DDBJ databases">
        <authorList>
            <person name="Sun Q."/>
            <person name="Mori K."/>
        </authorList>
    </citation>
    <scope>NUCLEOTIDE SEQUENCE [LARGE SCALE GENOMIC DNA]</scope>
    <source>
        <strain evidence="1 2">JCM 11201</strain>
    </source>
</reference>
<dbReference type="EMBL" id="JBHMAF010000189">
    <property type="protein sequence ID" value="MFB9761227.1"/>
    <property type="molecule type" value="Genomic_DNA"/>
</dbReference>
<protein>
    <recommendedName>
        <fullName evidence="3">Holin</fullName>
    </recommendedName>
</protein>
<organism evidence="1 2">
    <name type="scientific">Ectobacillus funiculus</name>
    <dbReference type="NCBI Taxonomy" id="137993"/>
    <lineage>
        <taxon>Bacteria</taxon>
        <taxon>Bacillati</taxon>
        <taxon>Bacillota</taxon>
        <taxon>Bacilli</taxon>
        <taxon>Bacillales</taxon>
        <taxon>Bacillaceae</taxon>
        <taxon>Ectobacillus</taxon>
    </lineage>
</organism>